<protein>
    <submittedName>
        <fullName evidence="3">Uncharacterized protein</fullName>
    </submittedName>
</protein>
<keyword evidence="4" id="KW-1185">Reference proteome</keyword>
<evidence type="ECO:0000256" key="1">
    <source>
        <dbReference type="SAM" id="Coils"/>
    </source>
</evidence>
<proteinExistence type="predicted"/>
<dbReference type="Proteomes" id="UP000187209">
    <property type="component" value="Unassembled WGS sequence"/>
</dbReference>
<organism evidence="3 4">
    <name type="scientific">Stentor coeruleus</name>
    <dbReference type="NCBI Taxonomy" id="5963"/>
    <lineage>
        <taxon>Eukaryota</taxon>
        <taxon>Sar</taxon>
        <taxon>Alveolata</taxon>
        <taxon>Ciliophora</taxon>
        <taxon>Postciliodesmatophora</taxon>
        <taxon>Heterotrichea</taxon>
        <taxon>Heterotrichida</taxon>
        <taxon>Stentoridae</taxon>
        <taxon>Stentor</taxon>
    </lineage>
</organism>
<gene>
    <name evidence="3" type="ORF">SteCoe_1247</name>
</gene>
<accession>A0A1R2D248</accession>
<evidence type="ECO:0000256" key="2">
    <source>
        <dbReference type="SAM" id="MobiDB-lite"/>
    </source>
</evidence>
<evidence type="ECO:0000313" key="4">
    <source>
        <dbReference type="Proteomes" id="UP000187209"/>
    </source>
</evidence>
<dbReference type="AlphaFoldDB" id="A0A1R2D248"/>
<feature type="region of interest" description="Disordered" evidence="2">
    <location>
        <begin position="356"/>
        <end position="375"/>
    </location>
</feature>
<sequence length="375" mass="43941">MLSKSLDKSLSQDDDIVSGSNDWQNIQEIVRLSLKQLSNTIQVQEKAIQGLEKQILLKASRTEVQSLLSHKVDNEEFHNEVNDLKDLMQNIRIDTPNFVFVNRDDYVNDYRKIVAELENKANKVDVKNSLGDLEYQKNLNTVEIKEIKKDFDGKMQAVKNQFAIDIDYTREICMIEIDKLIETNKLTLGKIAKNKSLADQNSSDLFSKLKNLEDTIDINNQLQIKSEDDLNKKFNNNIAIVQNSILEEINAITENFTQLYKDFELLKETKVDNSQVMSLIQMKSDEFNYLREELNYQGQQIKARIPYSEFDKELKIFKDAMEFFKRELSEKYDKKILEICEIMNLKNEKDDYSLSMRQEGYTDRPSTEQSIYKRN</sequence>
<feature type="coiled-coil region" evidence="1">
    <location>
        <begin position="34"/>
        <end position="127"/>
    </location>
</feature>
<name>A0A1R2D248_9CILI</name>
<reference evidence="3 4" key="1">
    <citation type="submission" date="2016-11" db="EMBL/GenBank/DDBJ databases">
        <title>The macronuclear genome of Stentor coeruleus: a giant cell with tiny introns.</title>
        <authorList>
            <person name="Slabodnick M."/>
            <person name="Ruby J.G."/>
            <person name="Reiff S.B."/>
            <person name="Swart E.C."/>
            <person name="Gosai S."/>
            <person name="Prabakaran S."/>
            <person name="Witkowska E."/>
            <person name="Larue G.E."/>
            <person name="Fisher S."/>
            <person name="Freeman R.M."/>
            <person name="Gunawardena J."/>
            <person name="Chu W."/>
            <person name="Stover N.A."/>
            <person name="Gregory B.D."/>
            <person name="Nowacki M."/>
            <person name="Derisi J."/>
            <person name="Roy S.W."/>
            <person name="Marshall W.F."/>
            <person name="Sood P."/>
        </authorList>
    </citation>
    <scope>NUCLEOTIDE SEQUENCE [LARGE SCALE GENOMIC DNA]</scope>
    <source>
        <strain evidence="3">WM001</strain>
    </source>
</reference>
<dbReference type="EMBL" id="MPUH01000013">
    <property type="protein sequence ID" value="OMJ95344.1"/>
    <property type="molecule type" value="Genomic_DNA"/>
</dbReference>
<evidence type="ECO:0000313" key="3">
    <source>
        <dbReference type="EMBL" id="OMJ95344.1"/>
    </source>
</evidence>
<comment type="caution">
    <text evidence="3">The sequence shown here is derived from an EMBL/GenBank/DDBJ whole genome shotgun (WGS) entry which is preliminary data.</text>
</comment>
<keyword evidence="1" id="KW-0175">Coiled coil</keyword>